<name>A0A1I7X5M8_HETBA</name>
<organism evidence="3 4">
    <name type="scientific">Heterorhabditis bacteriophora</name>
    <name type="common">Entomopathogenic nematode worm</name>
    <dbReference type="NCBI Taxonomy" id="37862"/>
    <lineage>
        <taxon>Eukaryota</taxon>
        <taxon>Metazoa</taxon>
        <taxon>Ecdysozoa</taxon>
        <taxon>Nematoda</taxon>
        <taxon>Chromadorea</taxon>
        <taxon>Rhabditida</taxon>
        <taxon>Rhabditina</taxon>
        <taxon>Rhabditomorpha</taxon>
        <taxon>Strongyloidea</taxon>
        <taxon>Heterorhabditidae</taxon>
        <taxon>Heterorhabditis</taxon>
    </lineage>
</organism>
<reference evidence="4" key="1">
    <citation type="submission" date="2016-11" db="UniProtKB">
        <authorList>
            <consortium name="WormBaseParasite"/>
        </authorList>
    </citation>
    <scope>IDENTIFICATION</scope>
</reference>
<dbReference type="Proteomes" id="UP000095283">
    <property type="component" value="Unplaced"/>
</dbReference>
<protein>
    <submittedName>
        <fullName evidence="4">Transposase</fullName>
    </submittedName>
</protein>
<evidence type="ECO:0000256" key="2">
    <source>
        <dbReference type="SAM" id="Phobius"/>
    </source>
</evidence>
<keyword evidence="2" id="KW-1133">Transmembrane helix</keyword>
<dbReference type="WBParaSite" id="Hba_12770">
    <property type="protein sequence ID" value="Hba_12770"/>
    <property type="gene ID" value="Hba_12770"/>
</dbReference>
<evidence type="ECO:0000313" key="3">
    <source>
        <dbReference type="Proteomes" id="UP000095283"/>
    </source>
</evidence>
<keyword evidence="2" id="KW-0812">Transmembrane</keyword>
<feature type="transmembrane region" description="Helical" evidence="2">
    <location>
        <begin position="6"/>
        <end position="25"/>
    </location>
</feature>
<sequence length="77" mass="8715">MGNWVDQYLTLKWTLILYVFNIFLIKARNLEKMLSFPSEPLRDSRTQIPAGAVADDGNSRPIDIVVYPPEGRSTSTS</sequence>
<feature type="region of interest" description="Disordered" evidence="1">
    <location>
        <begin position="40"/>
        <end position="77"/>
    </location>
</feature>
<evidence type="ECO:0000313" key="4">
    <source>
        <dbReference type="WBParaSite" id="Hba_12770"/>
    </source>
</evidence>
<keyword evidence="3" id="KW-1185">Reference proteome</keyword>
<evidence type="ECO:0000256" key="1">
    <source>
        <dbReference type="SAM" id="MobiDB-lite"/>
    </source>
</evidence>
<proteinExistence type="predicted"/>
<keyword evidence="2" id="KW-0472">Membrane</keyword>
<dbReference type="AlphaFoldDB" id="A0A1I7X5M8"/>
<accession>A0A1I7X5M8</accession>